<dbReference type="Proteomes" id="UP000605733">
    <property type="component" value="Unassembled WGS sequence"/>
</dbReference>
<organism evidence="1 2">
    <name type="scientific">Christiangramia forsetii</name>
    <dbReference type="NCBI Taxonomy" id="411153"/>
    <lineage>
        <taxon>Bacteria</taxon>
        <taxon>Pseudomonadati</taxon>
        <taxon>Bacteroidota</taxon>
        <taxon>Flavobacteriia</taxon>
        <taxon>Flavobacteriales</taxon>
        <taxon>Flavobacteriaceae</taxon>
        <taxon>Christiangramia</taxon>
    </lineage>
</organism>
<comment type="caution">
    <text evidence="1">The sequence shown here is derived from an EMBL/GenBank/DDBJ whole genome shotgun (WGS) entry which is preliminary data.</text>
</comment>
<gene>
    <name evidence="1" type="ORF">GCM10011532_04060</name>
</gene>
<proteinExistence type="predicted"/>
<protein>
    <submittedName>
        <fullName evidence="1">Uncharacterized protein</fullName>
    </submittedName>
</protein>
<keyword evidence="2" id="KW-1185">Reference proteome</keyword>
<evidence type="ECO:0000313" key="1">
    <source>
        <dbReference type="EMBL" id="GGG24025.1"/>
    </source>
</evidence>
<evidence type="ECO:0000313" key="2">
    <source>
        <dbReference type="Proteomes" id="UP000605733"/>
    </source>
</evidence>
<dbReference type="EMBL" id="BMIX01000001">
    <property type="protein sequence ID" value="GGG24025.1"/>
    <property type="molecule type" value="Genomic_DNA"/>
</dbReference>
<reference evidence="2" key="1">
    <citation type="journal article" date="2019" name="Int. J. Syst. Evol. Microbiol.">
        <title>The Global Catalogue of Microorganisms (GCM) 10K type strain sequencing project: providing services to taxonomists for standard genome sequencing and annotation.</title>
        <authorList>
            <consortium name="The Broad Institute Genomics Platform"/>
            <consortium name="The Broad Institute Genome Sequencing Center for Infectious Disease"/>
            <person name="Wu L."/>
            <person name="Ma J."/>
        </authorList>
    </citation>
    <scope>NUCLEOTIDE SEQUENCE [LARGE SCALE GENOMIC DNA]</scope>
    <source>
        <strain evidence="2">CGMCC 1.15422</strain>
    </source>
</reference>
<accession>A0ABQ1WB04</accession>
<sequence length="235" mass="26935">MSTTEIANQTQKLQKEQWEVKQLKTLGLSKEIISGETSLANLEMNLSIQETFSKPTLRSVFKNETGSIGFSVVNVLVTRFVDSFGFSNKLSEVQIEMITIDALENCAYESLEDVILFFKMARSGKFGTTKRGVDSNLIFGEWFPMYLEQKAILREQGYEKEKGERNSNPDAKNAVAITKNRIYEAKKKEKVNKYINNLTAKMDKQALEDTISSWEKDSEMKPYVQLLKKKRRSVK</sequence>
<name>A0ABQ1WB04_9FLAO</name>